<dbReference type="GeneID" id="110294504"/>
<dbReference type="InterPro" id="IPR043460">
    <property type="entry name" value="MEDAG/TEX26"/>
</dbReference>
<evidence type="ECO:0000313" key="2">
    <source>
        <dbReference type="RefSeq" id="XP_021018438.1"/>
    </source>
</evidence>
<proteinExistence type="predicted"/>
<sequence length="296" mass="34360">MARYRNAVSCPAQCDPKLQSTGDTNWDSYATTMKTAFTPKRGMVPDLIRPKSTRRLGFTYSISDPILNESQYHDEYTWKLRSKENMVKTGTSRGVRNHKAHPGQEFFQWTHPKGKQTHKLPWIEPPSEESLRNAIASQFVSCTKRDFVDLTQSKKTMKRFPRSQDGKSLLPRPLDTEFRYNYQIPAQIPELKDFSFKYGCYASLPVASQGLVPSVLSSYIRNEERTKKQTTYECDYGKACLDFLTILDSFTPSQVQDYLQSVSYKDRQILERFIHSHCDSEAKSNKREKQSHRKRP</sequence>
<protein>
    <submittedName>
        <fullName evidence="2">Testis-expressed protein 26 isoform X1</fullName>
    </submittedName>
</protein>
<dbReference type="GO" id="GO:0005737">
    <property type="term" value="C:cytoplasm"/>
    <property type="evidence" value="ECO:0007669"/>
    <property type="project" value="TreeGrafter"/>
</dbReference>
<dbReference type="RefSeq" id="XP_021018438.1">
    <property type="nucleotide sequence ID" value="XM_021162779.1"/>
</dbReference>
<evidence type="ECO:0000313" key="1">
    <source>
        <dbReference type="Proteomes" id="UP000515126"/>
    </source>
</evidence>
<accession>A0A6P5PSV3</accession>
<dbReference type="KEGG" id="mcal:110294504"/>
<gene>
    <name evidence="2" type="primary">Tex26</name>
</gene>
<dbReference type="Proteomes" id="UP000515126">
    <property type="component" value="Chromosome 5"/>
</dbReference>
<dbReference type="PANTHER" id="PTHR33769:SF1">
    <property type="entry name" value="TESTIS-EXPRESSED PROTEIN 26"/>
    <property type="match status" value="1"/>
</dbReference>
<dbReference type="PANTHER" id="PTHR33769">
    <property type="entry name" value="TESTIS-EXPRESSED PROTEIN 26 ISOFORM X3"/>
    <property type="match status" value="1"/>
</dbReference>
<keyword evidence="1" id="KW-1185">Reference proteome</keyword>
<dbReference type="AlphaFoldDB" id="A0A6P5PSV3"/>
<name>A0A6P5PSV3_MUSCR</name>
<organism evidence="1 2">
    <name type="scientific">Mus caroli</name>
    <name type="common">Ryukyu mouse</name>
    <name type="synonym">Ricefield mouse</name>
    <dbReference type="NCBI Taxonomy" id="10089"/>
    <lineage>
        <taxon>Eukaryota</taxon>
        <taxon>Metazoa</taxon>
        <taxon>Chordata</taxon>
        <taxon>Craniata</taxon>
        <taxon>Vertebrata</taxon>
        <taxon>Euteleostomi</taxon>
        <taxon>Mammalia</taxon>
        <taxon>Eutheria</taxon>
        <taxon>Euarchontoglires</taxon>
        <taxon>Glires</taxon>
        <taxon>Rodentia</taxon>
        <taxon>Myomorpha</taxon>
        <taxon>Muroidea</taxon>
        <taxon>Muridae</taxon>
        <taxon>Murinae</taxon>
        <taxon>Mus</taxon>
        <taxon>Mus</taxon>
    </lineage>
</organism>
<dbReference type="CTD" id="122046"/>
<reference evidence="2" key="1">
    <citation type="submission" date="2025-08" db="UniProtKB">
        <authorList>
            <consortium name="RefSeq"/>
        </authorList>
    </citation>
    <scope>IDENTIFICATION</scope>
</reference>